<feature type="compositionally biased region" description="Basic and acidic residues" evidence="1">
    <location>
        <begin position="148"/>
        <end position="167"/>
    </location>
</feature>
<dbReference type="Proteomes" id="UP000613401">
    <property type="component" value="Unassembled WGS sequence"/>
</dbReference>
<feature type="region of interest" description="Disordered" evidence="1">
    <location>
        <begin position="32"/>
        <end position="114"/>
    </location>
</feature>
<accession>A0A8H4CUN2</accession>
<organism evidence="2 3">
    <name type="scientific">Colletotrichum gloeosporioides</name>
    <name type="common">Anthracnose fungus</name>
    <name type="synonym">Glomerella cingulata</name>
    <dbReference type="NCBI Taxonomy" id="474922"/>
    <lineage>
        <taxon>Eukaryota</taxon>
        <taxon>Fungi</taxon>
        <taxon>Dikarya</taxon>
        <taxon>Ascomycota</taxon>
        <taxon>Pezizomycotina</taxon>
        <taxon>Sordariomycetes</taxon>
        <taxon>Hypocreomycetidae</taxon>
        <taxon>Glomerellales</taxon>
        <taxon>Glomerellaceae</taxon>
        <taxon>Colletotrichum</taxon>
        <taxon>Colletotrichum gloeosporioides species complex</taxon>
    </lineage>
</organism>
<comment type="caution">
    <text evidence="2">The sequence shown here is derived from an EMBL/GenBank/DDBJ whole genome shotgun (WGS) entry which is preliminary data.</text>
</comment>
<dbReference type="Pfam" id="PF26163">
    <property type="entry name" value="mS26"/>
    <property type="match status" value="1"/>
</dbReference>
<dbReference type="CDD" id="cd23703">
    <property type="entry name" value="mS26_PET12"/>
    <property type="match status" value="1"/>
</dbReference>
<feature type="compositionally biased region" description="Basic and acidic residues" evidence="1">
    <location>
        <begin position="72"/>
        <end position="86"/>
    </location>
</feature>
<proteinExistence type="predicted"/>
<dbReference type="RefSeq" id="XP_045269633.1">
    <property type="nucleotide sequence ID" value="XM_045413562.1"/>
</dbReference>
<protein>
    <submittedName>
        <fullName evidence="2">Uncharacterized protein</fullName>
    </submittedName>
</protein>
<reference evidence="2" key="2">
    <citation type="submission" date="2020-03" db="EMBL/GenBank/DDBJ databases">
        <authorList>
            <person name="Fu F.-F."/>
            <person name="Chen J."/>
        </authorList>
    </citation>
    <scope>NUCLEOTIDE SEQUENCE</scope>
    <source>
        <strain evidence="2">Lc1</strain>
    </source>
</reference>
<dbReference type="GeneID" id="69020830"/>
<reference evidence="2" key="1">
    <citation type="journal article" date="2020" name="Phytopathology">
        <title>Genome sequence and comparative analysis of Colletotrichum gloeosporioides isolated from Liriodendron leaves.</title>
        <authorList>
            <person name="Fu F.F."/>
            <person name="Hao Z."/>
            <person name="Wang P."/>
            <person name="Lu Y."/>
            <person name="Xue L.J."/>
            <person name="Wei G."/>
            <person name="Tian Y."/>
            <person name="Baishi H."/>
            <person name="Xu H."/>
            <person name="Shi J."/>
            <person name="Cheng T."/>
            <person name="Wang G."/>
            <person name="Yi Y."/>
            <person name="Chen J."/>
        </authorList>
    </citation>
    <scope>NUCLEOTIDE SEQUENCE</scope>
    <source>
        <strain evidence="2">Lc1</strain>
    </source>
</reference>
<feature type="compositionally biased region" description="Polar residues" evidence="1">
    <location>
        <begin position="90"/>
        <end position="99"/>
    </location>
</feature>
<dbReference type="AlphaFoldDB" id="A0A8H4CUN2"/>
<evidence type="ECO:0000313" key="3">
    <source>
        <dbReference type="Proteomes" id="UP000613401"/>
    </source>
</evidence>
<keyword evidence="3" id="KW-1185">Reference proteome</keyword>
<gene>
    <name evidence="2" type="ORF">GCG54_00013714</name>
</gene>
<sequence length="313" mass="35365">MSSRCACARLARLPVAAGSSMNLTRPFSATTANLKVPPESPEWIQVPVPPQSQSSEQKLKVMRGTLPVPRDPFPRKEGDRKVKPEYLEQTAPTPSNEASQRPVEPGSRREHRRLMADSRRENLKTALKGLYQRKKTTVDAIAATSRQRRLDNTRAAKAPEREDDRLTRSSVLSSLKTTMSVELDPHRYERAEASKAKTAALAQQKTDAKRDALMELYINASNFIVTEEELNDELDRLFAEDFWKRQGQSMVMDQENAWDVWGAPPTVQTMLEEMFKRETNAIDSQQTEGSRSVNRQKTIAEELTGGKMKGSDY</sequence>
<evidence type="ECO:0000313" key="2">
    <source>
        <dbReference type="EMBL" id="KAF3810474.1"/>
    </source>
</evidence>
<dbReference type="InterPro" id="IPR058940">
    <property type="entry name" value="mS26_fungi"/>
</dbReference>
<feature type="region of interest" description="Disordered" evidence="1">
    <location>
        <begin position="144"/>
        <end position="168"/>
    </location>
</feature>
<feature type="compositionally biased region" description="Polar residues" evidence="1">
    <location>
        <begin position="281"/>
        <end position="297"/>
    </location>
</feature>
<evidence type="ECO:0000256" key="1">
    <source>
        <dbReference type="SAM" id="MobiDB-lite"/>
    </source>
</evidence>
<name>A0A8H4CUN2_COLGL</name>
<feature type="region of interest" description="Disordered" evidence="1">
    <location>
        <begin position="279"/>
        <end position="313"/>
    </location>
</feature>
<dbReference type="OMA" id="WNLGPPP"/>
<dbReference type="EMBL" id="WVTB01000011">
    <property type="protein sequence ID" value="KAF3810474.1"/>
    <property type="molecule type" value="Genomic_DNA"/>
</dbReference>